<name>A0A9P5ZS82_PLEER</name>
<comment type="similarity">
    <text evidence="1 2">Belongs to the YPI1 family.</text>
</comment>
<dbReference type="InterPro" id="IPR011107">
    <property type="entry name" value="PPI_Ypi1"/>
</dbReference>
<dbReference type="EMBL" id="MU154587">
    <property type="protein sequence ID" value="KAF9493308.1"/>
    <property type="molecule type" value="Genomic_DNA"/>
</dbReference>
<evidence type="ECO:0000256" key="2">
    <source>
        <dbReference type="RuleBase" id="RU367162"/>
    </source>
</evidence>
<dbReference type="GO" id="GO:0005634">
    <property type="term" value="C:nucleus"/>
    <property type="evidence" value="ECO:0007669"/>
    <property type="project" value="UniProtKB-SubCell"/>
</dbReference>
<keyword evidence="2" id="KW-0539">Nucleus</keyword>
<evidence type="ECO:0000256" key="3">
    <source>
        <dbReference type="SAM" id="MobiDB-lite"/>
    </source>
</evidence>
<feature type="region of interest" description="Disordered" evidence="3">
    <location>
        <begin position="1"/>
        <end position="53"/>
    </location>
</feature>
<feature type="compositionally biased region" description="Basic residues" evidence="3">
    <location>
        <begin position="144"/>
        <end position="156"/>
    </location>
</feature>
<dbReference type="Pfam" id="PF07491">
    <property type="entry name" value="PPI_Ypi1"/>
    <property type="match status" value="1"/>
</dbReference>
<sequence>MSNTRQRPSTSAPGDASRTITIRDTEPIQDPNPAEATSVGAMRVRATNRRDNHRVVWDEDVVDNEGCGRKSSKICCIYHKPRNFDESSSEEDSSDSDCDGHAHSHPHSHRRDLDRAQLSRGGDRSVEDNSSESNAYEQVPKGKAAGKGKGKAKSTT</sequence>
<protein>
    <recommendedName>
        <fullName evidence="2">Type 1 phosphatases regulator</fullName>
    </recommendedName>
</protein>
<feature type="compositionally biased region" description="Acidic residues" evidence="3">
    <location>
        <begin position="87"/>
        <end position="97"/>
    </location>
</feature>
<dbReference type="AlphaFoldDB" id="A0A9P5ZS82"/>
<dbReference type="Proteomes" id="UP000807025">
    <property type="component" value="Unassembled WGS sequence"/>
</dbReference>
<comment type="function">
    <text evidence="2">Regulator of type 1 phosphatases which maintains protein phosphatase activity under strict control.</text>
</comment>
<dbReference type="PANTHER" id="PTHR20835:SF0">
    <property type="entry name" value="E3 UBIQUITIN-PROTEIN LIGASE PPP1R11"/>
    <property type="match status" value="1"/>
</dbReference>
<evidence type="ECO:0000313" key="5">
    <source>
        <dbReference type="Proteomes" id="UP000807025"/>
    </source>
</evidence>
<gene>
    <name evidence="4" type="ORF">BDN71DRAFT_1450435</name>
</gene>
<feature type="compositionally biased region" description="Basic and acidic residues" evidence="3">
    <location>
        <begin position="111"/>
        <end position="127"/>
    </location>
</feature>
<dbReference type="OrthoDB" id="307488at2759"/>
<accession>A0A9P5ZS82</accession>
<keyword evidence="5" id="KW-1185">Reference proteome</keyword>
<organism evidence="4 5">
    <name type="scientific">Pleurotus eryngii</name>
    <name type="common">Boletus of the steppes</name>
    <dbReference type="NCBI Taxonomy" id="5323"/>
    <lineage>
        <taxon>Eukaryota</taxon>
        <taxon>Fungi</taxon>
        <taxon>Dikarya</taxon>
        <taxon>Basidiomycota</taxon>
        <taxon>Agaricomycotina</taxon>
        <taxon>Agaricomycetes</taxon>
        <taxon>Agaricomycetidae</taxon>
        <taxon>Agaricales</taxon>
        <taxon>Pleurotineae</taxon>
        <taxon>Pleurotaceae</taxon>
        <taxon>Pleurotus</taxon>
    </lineage>
</organism>
<evidence type="ECO:0000256" key="1">
    <source>
        <dbReference type="ARBA" id="ARBA00005605"/>
    </source>
</evidence>
<dbReference type="PANTHER" id="PTHR20835">
    <property type="entry name" value="E3 UBIQUITIN-PROTEIN LIGASE PPP1R11-RELATED"/>
    <property type="match status" value="1"/>
</dbReference>
<feature type="region of interest" description="Disordered" evidence="3">
    <location>
        <begin position="79"/>
        <end position="156"/>
    </location>
</feature>
<comment type="caution">
    <text evidence="4">The sequence shown here is derived from an EMBL/GenBank/DDBJ whole genome shotgun (WGS) entry which is preliminary data.</text>
</comment>
<reference evidence="4" key="1">
    <citation type="submission" date="2020-11" db="EMBL/GenBank/DDBJ databases">
        <authorList>
            <consortium name="DOE Joint Genome Institute"/>
            <person name="Ahrendt S."/>
            <person name="Riley R."/>
            <person name="Andreopoulos W."/>
            <person name="Labutti K."/>
            <person name="Pangilinan J."/>
            <person name="Ruiz-Duenas F.J."/>
            <person name="Barrasa J.M."/>
            <person name="Sanchez-Garcia M."/>
            <person name="Camarero S."/>
            <person name="Miyauchi S."/>
            <person name="Serrano A."/>
            <person name="Linde D."/>
            <person name="Babiker R."/>
            <person name="Drula E."/>
            <person name="Ayuso-Fernandez I."/>
            <person name="Pacheco R."/>
            <person name="Padilla G."/>
            <person name="Ferreira P."/>
            <person name="Barriuso J."/>
            <person name="Kellner H."/>
            <person name="Castanera R."/>
            <person name="Alfaro M."/>
            <person name="Ramirez L."/>
            <person name="Pisabarro A.G."/>
            <person name="Kuo A."/>
            <person name="Tritt A."/>
            <person name="Lipzen A."/>
            <person name="He G."/>
            <person name="Yan M."/>
            <person name="Ng V."/>
            <person name="Cullen D."/>
            <person name="Martin F."/>
            <person name="Rosso M.-N."/>
            <person name="Henrissat B."/>
            <person name="Hibbett D."/>
            <person name="Martinez A.T."/>
            <person name="Grigoriev I.V."/>
        </authorList>
    </citation>
    <scope>NUCLEOTIDE SEQUENCE</scope>
    <source>
        <strain evidence="4">ATCC 90797</strain>
    </source>
</reference>
<comment type="subcellular location">
    <subcellularLocation>
        <location evidence="2">Nucleus</location>
    </subcellularLocation>
</comment>
<evidence type="ECO:0000313" key="4">
    <source>
        <dbReference type="EMBL" id="KAF9493308.1"/>
    </source>
</evidence>
<dbReference type="GO" id="GO:0008157">
    <property type="term" value="F:protein phosphatase 1 binding"/>
    <property type="evidence" value="ECO:0007669"/>
    <property type="project" value="TreeGrafter"/>
</dbReference>
<feature type="compositionally biased region" description="Polar residues" evidence="3">
    <location>
        <begin position="1"/>
        <end position="20"/>
    </location>
</feature>
<proteinExistence type="inferred from homology"/>
<dbReference type="GO" id="GO:0004865">
    <property type="term" value="F:protein serine/threonine phosphatase inhibitor activity"/>
    <property type="evidence" value="ECO:0007669"/>
    <property type="project" value="UniProtKB-UniRule"/>
</dbReference>